<sequence length="1037" mass="117415">MAQGRGYTTLGELLVENAETQQDEAILERIKILAQESLPKGWTQWEVINASKEEIFGEKTEPNVLNKLVFALPMVGLVRAFDPEADHLSEKGYREIRFKLLDWAFTRALILGPPSIANRIRGSAARTELFKQSVDGLRPLLHTRYEANKILSGSLSESEKSNRKRRSCSSVFDRSQSQKRRRISPVASTSQDSRIECLEKKFALLLERIDTHHQQQTNLAQAREPDSDKENYSDSEEYSGSDSSAGCSWNGPKMDIFSRGPEMSPPTEIEFRPRIKEMDPLIPEPSEPIKKEGIECQRLGSEGWNRIRYKEVEKRLQAASVFSALKVNIELGSLKNQPFPFLAKQEGMLGTISHGLLLQRKALADGLNNIIKKCPDAGDELRKLLADDSQFKVLSDDLLQFVCAHRAEAIEARRRAYMPKNVPLSAALHSIPPSSTHLFDEKRLGTFLRDNGGLAQIFPVLSNRFSERKGNKETFRKPTASHPARGRQQSERTHLSASSHNASAQPTAYRMSGGSKPSNKQRNRPKRDQKLPKLPLRENLERFTTRISDAMSRELKVLLRTGVIEKCDAMNGFLSRMFLIPKTNGKVRQIFDLRRLNSFLKPAKFRLINQNHIPNFLQENDYLGKLDISQAYFHIPIKKSHRRYSEEYSGSDSSAGCSWNGPKMDIFSRGPEMSPPTEIEFRPRIKEMDPLIPEPSEPIKKEGIECQRLGSEGWNRIRYKEVEKRLQAASVFSALKVNIELGSLKNQPFPFLAKQEAFADDSQFKVLSDDLLQFVCAHRAEAIEARRRAYMPKNVPLSAALHSIPPSSTHLFDEKRLGTFLRDNGGLAQIFPVLSNRFSERKGNKETFRKPTASHPARGRQQSERTHLSASSHNASAQPTAYRMSGGSKPSNKQRNRPKRDQKLPKRRSALKDKVLVLADRHRSSGKTGLRVSCNPTWAIAYQASSKGLSKAVTASTKSKDCSDVTGTGRLFLVDEKRLKSKQNFYTRTNDFHKHGCLRRRLGSTDERLSSLREMDNRTSERSGRYGVEQTGNRTRP</sequence>
<dbReference type="InterPro" id="IPR052055">
    <property type="entry name" value="Hepadnavirus_pol/RT"/>
</dbReference>
<feature type="compositionally biased region" description="Basic and acidic residues" evidence="1">
    <location>
        <begin position="526"/>
        <end position="537"/>
    </location>
</feature>
<evidence type="ECO:0000313" key="3">
    <source>
        <dbReference type="Proteomes" id="UP000814243"/>
    </source>
</evidence>
<feature type="compositionally biased region" description="Polar residues" evidence="1">
    <location>
        <begin position="868"/>
        <end position="879"/>
    </location>
</feature>
<reference evidence="2" key="1">
    <citation type="journal article" date="2021" name="G3 (Bethesda)">
        <title>Genome and transcriptome analysis of the beet armyworm Spodoptera exigua reveals targets for pest control. .</title>
        <authorList>
            <person name="Simon S."/>
            <person name="Breeschoten T."/>
            <person name="Jansen H.J."/>
            <person name="Dirks R.P."/>
            <person name="Schranz M.E."/>
            <person name="Ros V.I.D."/>
        </authorList>
    </citation>
    <scope>NUCLEOTIDE SEQUENCE</scope>
    <source>
        <strain evidence="2">TB_SE_WUR_2020</strain>
    </source>
</reference>
<dbReference type="SUPFAM" id="SSF56672">
    <property type="entry name" value="DNA/RNA polymerases"/>
    <property type="match status" value="1"/>
</dbReference>
<feature type="region of interest" description="Disordered" evidence="1">
    <location>
        <begin position="468"/>
        <end position="537"/>
    </location>
</feature>
<dbReference type="GO" id="GO:0071897">
    <property type="term" value="P:DNA biosynthetic process"/>
    <property type="evidence" value="ECO:0007669"/>
    <property type="project" value="UniProtKB-ARBA"/>
</dbReference>
<dbReference type="InterPro" id="IPR043502">
    <property type="entry name" value="DNA/RNA_pol_sf"/>
</dbReference>
<organism evidence="2 3">
    <name type="scientific">Spodoptera exigua</name>
    <name type="common">Beet armyworm</name>
    <name type="synonym">Noctua fulgens</name>
    <dbReference type="NCBI Taxonomy" id="7107"/>
    <lineage>
        <taxon>Eukaryota</taxon>
        <taxon>Metazoa</taxon>
        <taxon>Ecdysozoa</taxon>
        <taxon>Arthropoda</taxon>
        <taxon>Hexapoda</taxon>
        <taxon>Insecta</taxon>
        <taxon>Pterygota</taxon>
        <taxon>Neoptera</taxon>
        <taxon>Endopterygota</taxon>
        <taxon>Lepidoptera</taxon>
        <taxon>Glossata</taxon>
        <taxon>Ditrysia</taxon>
        <taxon>Noctuoidea</taxon>
        <taxon>Noctuidae</taxon>
        <taxon>Amphipyrinae</taxon>
        <taxon>Spodoptera</taxon>
    </lineage>
</organism>
<comment type="caution">
    <text evidence="2">The sequence shown here is derived from an EMBL/GenBank/DDBJ whole genome shotgun (WGS) entry which is preliminary data.</text>
</comment>
<evidence type="ECO:0008006" key="4">
    <source>
        <dbReference type="Google" id="ProtNLM"/>
    </source>
</evidence>
<protein>
    <recommendedName>
        <fullName evidence="4">Reverse transcriptase domain-containing protein</fullName>
    </recommendedName>
</protein>
<feature type="region of interest" description="Disordered" evidence="1">
    <location>
        <begin position="215"/>
        <end position="266"/>
    </location>
</feature>
<name>A0A922MQG9_SPOEX</name>
<feature type="region of interest" description="Disordered" evidence="1">
    <location>
        <begin position="841"/>
        <end position="916"/>
    </location>
</feature>
<proteinExistence type="predicted"/>
<evidence type="ECO:0000256" key="1">
    <source>
        <dbReference type="SAM" id="MobiDB-lite"/>
    </source>
</evidence>
<feature type="compositionally biased region" description="Basic and acidic residues" evidence="1">
    <location>
        <begin position="1013"/>
        <end position="1024"/>
    </location>
</feature>
<feature type="compositionally biased region" description="Polar residues" evidence="1">
    <location>
        <begin position="495"/>
        <end position="506"/>
    </location>
</feature>
<dbReference type="PANTHER" id="PTHR33050:SF7">
    <property type="entry name" value="RIBONUCLEASE H"/>
    <property type="match status" value="1"/>
</dbReference>
<feature type="region of interest" description="Disordered" evidence="1">
    <location>
        <begin position="154"/>
        <end position="190"/>
    </location>
</feature>
<dbReference type="AlphaFoldDB" id="A0A922MQG9"/>
<evidence type="ECO:0000313" key="2">
    <source>
        <dbReference type="EMBL" id="KAH9640674.1"/>
    </source>
</evidence>
<feature type="compositionally biased region" description="Basic and acidic residues" evidence="1">
    <location>
        <begin position="223"/>
        <end position="232"/>
    </location>
</feature>
<dbReference type="Gene3D" id="3.10.10.10">
    <property type="entry name" value="HIV Type 1 Reverse Transcriptase, subunit A, domain 1"/>
    <property type="match status" value="1"/>
</dbReference>
<feature type="compositionally biased region" description="Basic and acidic residues" evidence="1">
    <location>
        <begin position="899"/>
        <end position="916"/>
    </location>
</feature>
<dbReference type="EMBL" id="JACEFF010000277">
    <property type="protein sequence ID" value="KAH9640674.1"/>
    <property type="molecule type" value="Genomic_DNA"/>
</dbReference>
<dbReference type="Proteomes" id="UP000814243">
    <property type="component" value="Unassembled WGS sequence"/>
</dbReference>
<accession>A0A922MQG9</accession>
<feature type="region of interest" description="Disordered" evidence="1">
    <location>
        <begin position="1013"/>
        <end position="1037"/>
    </location>
</feature>
<gene>
    <name evidence="2" type="ORF">HF086_010552</name>
</gene>
<dbReference type="PANTHER" id="PTHR33050">
    <property type="entry name" value="REVERSE TRANSCRIPTASE DOMAIN-CONTAINING PROTEIN"/>
    <property type="match status" value="1"/>
</dbReference>